<gene>
    <name evidence="2" type="ORF">GV827_20895</name>
</gene>
<comment type="caution">
    <text evidence="2">The sequence shown here is derived from an EMBL/GenBank/DDBJ whole genome shotgun (WGS) entry which is preliminary data.</text>
</comment>
<keyword evidence="3" id="KW-1185">Reference proteome</keyword>
<dbReference type="EMBL" id="JAABNT010000024">
    <property type="protein sequence ID" value="NEK24832.1"/>
    <property type="molecule type" value="Genomic_DNA"/>
</dbReference>
<evidence type="ECO:0000256" key="1">
    <source>
        <dbReference type="SAM" id="MobiDB-lite"/>
    </source>
</evidence>
<reference evidence="2 3" key="1">
    <citation type="submission" date="2020-01" db="EMBL/GenBank/DDBJ databases">
        <title>Sulfitobacter sediminilitoris sp. nov., isolated from a tidal flat.</title>
        <authorList>
            <person name="Park S."/>
            <person name="Yoon J.-H."/>
        </authorList>
    </citation>
    <scope>NUCLEOTIDE SEQUENCE [LARGE SCALE GENOMIC DNA]</scope>
    <source>
        <strain evidence="2 3">JBTF-M27</strain>
    </source>
</reference>
<organism evidence="2 3">
    <name type="scientific">Sulfitobacter sediminilitoris</name>
    <dbReference type="NCBI Taxonomy" id="2698830"/>
    <lineage>
        <taxon>Bacteria</taxon>
        <taxon>Pseudomonadati</taxon>
        <taxon>Pseudomonadota</taxon>
        <taxon>Alphaproteobacteria</taxon>
        <taxon>Rhodobacterales</taxon>
        <taxon>Roseobacteraceae</taxon>
        <taxon>Sulfitobacter</taxon>
    </lineage>
</organism>
<accession>A0A6P0CF97</accession>
<evidence type="ECO:0000313" key="2">
    <source>
        <dbReference type="EMBL" id="NEK24832.1"/>
    </source>
</evidence>
<proteinExistence type="predicted"/>
<evidence type="ECO:0000313" key="3">
    <source>
        <dbReference type="Proteomes" id="UP000468591"/>
    </source>
</evidence>
<sequence length="424" mass="45055">MAKAKTDDPAFDPDEIGKLFKKAKMSGEPLPYAFGLASKPEDCGFLTHLRKPGKTLKKELKASSKAISKVCFGTFRVDEDNILLSSPKPIKGIIKQLRVRFRKAGMGKFKPMLVGPDGIEIDEDTLPAADQFDDTDDDIQSPIGAEAPTAALAPTPPPKTEGSAELARRLTKIKDAMGTVPPDMSERLQKPFLKAISQIKKGEVSEARETIELLETVLSRLKPTTPPKAPSETPQDAFKSLVADLGKLSDDQKKALMPRLQKIKGKLTGGEGAAALADIAALRSTLDSGGAAGDKAADTKSVLDIWNTAKENADTGITKLATALKKYNEPALDRIADHGITGLNGGSSYTRLTAALMDHAKAGADKHASTAEALLPAIDAFRSAMMADPMVAHWENNPLGISVDIRGTLGSALDSIEARARAAV</sequence>
<feature type="region of interest" description="Disordered" evidence="1">
    <location>
        <begin position="129"/>
        <end position="163"/>
    </location>
</feature>
<feature type="compositionally biased region" description="Acidic residues" evidence="1">
    <location>
        <begin position="129"/>
        <end position="139"/>
    </location>
</feature>
<protein>
    <submittedName>
        <fullName evidence="2">Uncharacterized protein</fullName>
    </submittedName>
</protein>
<dbReference type="AlphaFoldDB" id="A0A6P0CF97"/>
<dbReference type="Proteomes" id="UP000468591">
    <property type="component" value="Unassembled WGS sequence"/>
</dbReference>
<name>A0A6P0CF97_9RHOB</name>
<dbReference type="RefSeq" id="WP_164355825.1">
    <property type="nucleotide sequence ID" value="NZ_JAABNT010000024.1"/>
</dbReference>